<feature type="chain" id="PRO_5044875746" evidence="1">
    <location>
        <begin position="27"/>
        <end position="529"/>
    </location>
</feature>
<dbReference type="Gene3D" id="3.40.50.1820">
    <property type="entry name" value="alpha/beta hydrolase"/>
    <property type="match status" value="1"/>
</dbReference>
<dbReference type="InterPro" id="IPR012854">
    <property type="entry name" value="Cu_amine_oxidase-like_N"/>
</dbReference>
<name>A0ABD8AWD1_PAEAM</name>
<dbReference type="Pfam" id="PF07833">
    <property type="entry name" value="Cu_amine_oxidN1"/>
    <property type="match status" value="1"/>
</dbReference>
<feature type="domain" description="Serine aminopeptidase S33" evidence="3">
    <location>
        <begin position="273"/>
        <end position="495"/>
    </location>
</feature>
<reference evidence="4 5" key="1">
    <citation type="submission" date="2024-02" db="EMBL/GenBank/DDBJ databases">
        <title>Complete sequences of two Paenibacillus sp. strains and one Lysinibacillus strain isolated from the environment on STAA medium highlight biotechnological potential.</title>
        <authorList>
            <person name="Attere S.A."/>
            <person name="Piche L.C."/>
            <person name="Intertaglia L."/>
            <person name="Lami R."/>
            <person name="Charette S.J."/>
            <person name="Vincent A.T."/>
        </authorList>
    </citation>
    <scope>NUCLEOTIDE SEQUENCE [LARGE SCALE GENOMIC DNA]</scope>
    <source>
        <strain evidence="4 5">Y5S-7</strain>
    </source>
</reference>
<dbReference type="InterPro" id="IPR022742">
    <property type="entry name" value="Hydrolase_4"/>
</dbReference>
<dbReference type="InterPro" id="IPR029058">
    <property type="entry name" value="AB_hydrolase_fold"/>
</dbReference>
<dbReference type="PANTHER" id="PTHR43265">
    <property type="entry name" value="ESTERASE ESTD"/>
    <property type="match status" value="1"/>
</dbReference>
<dbReference type="Gene3D" id="3.30.457.10">
    <property type="entry name" value="Copper amine oxidase-like, N-terminal domain"/>
    <property type="match status" value="1"/>
</dbReference>
<evidence type="ECO:0000313" key="4">
    <source>
        <dbReference type="EMBL" id="WWP21873.1"/>
    </source>
</evidence>
<feature type="signal peptide" evidence="1">
    <location>
        <begin position="1"/>
        <end position="26"/>
    </location>
</feature>
<dbReference type="AlphaFoldDB" id="A0ABD8AWD1"/>
<gene>
    <name evidence="4" type="ORF">V6668_06750</name>
</gene>
<dbReference type="GeneID" id="93475149"/>
<dbReference type="Proteomes" id="UP001364764">
    <property type="component" value="Chromosome"/>
</dbReference>
<dbReference type="RefSeq" id="WP_338707994.1">
    <property type="nucleotide sequence ID" value="NZ_CP145892.1"/>
</dbReference>
<dbReference type="SUPFAM" id="SSF53474">
    <property type="entry name" value="alpha/beta-Hydrolases"/>
    <property type="match status" value="1"/>
</dbReference>
<keyword evidence="1" id="KW-0732">Signal</keyword>
<evidence type="ECO:0000313" key="5">
    <source>
        <dbReference type="Proteomes" id="UP001364764"/>
    </source>
</evidence>
<evidence type="ECO:0000256" key="1">
    <source>
        <dbReference type="SAM" id="SignalP"/>
    </source>
</evidence>
<dbReference type="InterPro" id="IPR053145">
    <property type="entry name" value="AB_hydrolase_Est10"/>
</dbReference>
<dbReference type="EMBL" id="CP145892">
    <property type="protein sequence ID" value="WWP21873.1"/>
    <property type="molecule type" value="Genomic_DNA"/>
</dbReference>
<evidence type="ECO:0000259" key="2">
    <source>
        <dbReference type="Pfam" id="PF07833"/>
    </source>
</evidence>
<dbReference type="PANTHER" id="PTHR43265:SF1">
    <property type="entry name" value="ESTERASE ESTD"/>
    <property type="match status" value="1"/>
</dbReference>
<dbReference type="SUPFAM" id="SSF55383">
    <property type="entry name" value="Copper amine oxidase, domain N"/>
    <property type="match status" value="1"/>
</dbReference>
<organism evidence="4 5">
    <name type="scientific">Paenibacillus amylolyticus</name>
    <dbReference type="NCBI Taxonomy" id="1451"/>
    <lineage>
        <taxon>Bacteria</taxon>
        <taxon>Bacillati</taxon>
        <taxon>Bacillota</taxon>
        <taxon>Bacilli</taxon>
        <taxon>Bacillales</taxon>
        <taxon>Paenibacillaceae</taxon>
        <taxon>Paenibacillus</taxon>
    </lineage>
</organism>
<evidence type="ECO:0000259" key="3">
    <source>
        <dbReference type="Pfam" id="PF12146"/>
    </source>
</evidence>
<sequence>MNNWKKLLLSLTFVGLILPVTSISEAAEKSAGSENLVPIREIAEKNGAEVSWQQKTGEITIRKSELTIVVKVGEKQAMVNGQAISLDNPVQLTKGTTYMDGAFLSETLKAAPEDIFISLISEGDGKEAAKYVHTSVSGVLSPTLLSQLWGALEGQNGNITSEAIAKHVENNTVHRNVTYTFKTELTRLNITVRMNHNGLVDDLHIAAATPDVYQKPSYDDPSTYTEQDITVGQGDLALPGTLTLPKGEGPFPVVILVHGSGPSNQDAAIGGAKPFRDLAVGLASQGVAVLRYDKVTYEHTYKVASQPKFTLKQESVDQVNDALELLKKNAHIDSTAIFVAGHSQGGFAMPLIIAEDKQHDIAGSILLAAPSSSFADVLTEQQDELVERMKQLGLDTDVIQGQADFYKNVAAMVKDPKYSVDHLPEAFPLQPAYWWFEQRDYVPAELAKTQNTPMLVIQGENDVQVSMNQFQTWKSSLQGHSNVTYNSYPKVNHLLSSYDGLSIGQEYAEPSNVSKAIIDDIAKWVLKSN</sequence>
<feature type="domain" description="Copper amine oxidase-like N-terminal" evidence="2">
    <location>
        <begin position="34"/>
        <end position="110"/>
    </location>
</feature>
<protein>
    <submittedName>
        <fullName evidence="4">Stalk domain-containing protein</fullName>
    </submittedName>
</protein>
<proteinExistence type="predicted"/>
<accession>A0ABD8AWD1</accession>
<dbReference type="InterPro" id="IPR036582">
    <property type="entry name" value="Mao_N_sf"/>
</dbReference>
<dbReference type="Pfam" id="PF12146">
    <property type="entry name" value="Hydrolase_4"/>
    <property type="match status" value="1"/>
</dbReference>